<dbReference type="SUPFAM" id="SSF55874">
    <property type="entry name" value="ATPase domain of HSP90 chaperone/DNA topoisomerase II/histidine kinase"/>
    <property type="match status" value="1"/>
</dbReference>
<feature type="transmembrane region" description="Helical" evidence="5">
    <location>
        <begin position="133"/>
        <end position="154"/>
    </location>
</feature>
<organism evidence="8 9">
    <name type="scientific">Pelobium manganitolerans</name>
    <dbReference type="NCBI Taxonomy" id="1842495"/>
    <lineage>
        <taxon>Bacteria</taxon>
        <taxon>Pseudomonadati</taxon>
        <taxon>Bacteroidota</taxon>
        <taxon>Sphingobacteriia</taxon>
        <taxon>Sphingobacteriales</taxon>
        <taxon>Sphingobacteriaceae</taxon>
        <taxon>Pelobium</taxon>
    </lineage>
</organism>
<dbReference type="PROSITE" id="PS50109">
    <property type="entry name" value="HIS_KIN"/>
    <property type="match status" value="1"/>
</dbReference>
<keyword evidence="9" id="KW-1185">Reference proteome</keyword>
<feature type="domain" description="Response regulatory" evidence="7">
    <location>
        <begin position="468"/>
        <end position="586"/>
    </location>
</feature>
<dbReference type="SMART" id="SM00387">
    <property type="entry name" value="HATPase_c"/>
    <property type="match status" value="1"/>
</dbReference>
<dbReference type="PANTHER" id="PTHR45339">
    <property type="entry name" value="HYBRID SIGNAL TRANSDUCTION HISTIDINE KINASE J"/>
    <property type="match status" value="1"/>
</dbReference>
<dbReference type="FunFam" id="3.30.565.10:FF:000010">
    <property type="entry name" value="Sensor histidine kinase RcsC"/>
    <property type="match status" value="1"/>
</dbReference>
<dbReference type="InterPro" id="IPR036097">
    <property type="entry name" value="HisK_dim/P_sf"/>
</dbReference>
<dbReference type="OrthoDB" id="9811889at2"/>
<dbReference type="Pfam" id="PF00512">
    <property type="entry name" value="HisKA"/>
    <property type="match status" value="1"/>
</dbReference>
<evidence type="ECO:0000259" key="7">
    <source>
        <dbReference type="PROSITE" id="PS50110"/>
    </source>
</evidence>
<evidence type="ECO:0000313" key="8">
    <source>
        <dbReference type="EMBL" id="RKD14482.1"/>
    </source>
</evidence>
<dbReference type="EMBL" id="MBTA01000026">
    <property type="protein sequence ID" value="RKD14482.1"/>
    <property type="molecule type" value="Genomic_DNA"/>
</dbReference>
<dbReference type="SMART" id="SM00388">
    <property type="entry name" value="HisKA"/>
    <property type="match status" value="1"/>
</dbReference>
<evidence type="ECO:0000256" key="4">
    <source>
        <dbReference type="PROSITE-ProRule" id="PRU00169"/>
    </source>
</evidence>
<reference evidence="8 9" key="1">
    <citation type="submission" date="2016-07" db="EMBL/GenBank/DDBJ databases">
        <title>Genome of Pelobium manganitolerans.</title>
        <authorList>
            <person name="Wu S."/>
            <person name="Wang G."/>
        </authorList>
    </citation>
    <scope>NUCLEOTIDE SEQUENCE [LARGE SCALE GENOMIC DNA]</scope>
    <source>
        <strain evidence="8 9">YS-25</strain>
    </source>
</reference>
<evidence type="ECO:0000256" key="3">
    <source>
        <dbReference type="ARBA" id="ARBA00022553"/>
    </source>
</evidence>
<feature type="transmembrane region" description="Helical" evidence="5">
    <location>
        <begin position="108"/>
        <end position="127"/>
    </location>
</feature>
<dbReference type="PRINTS" id="PR00344">
    <property type="entry name" value="BCTRLSENSOR"/>
</dbReference>
<dbReference type="AlphaFoldDB" id="A0A419S4E9"/>
<evidence type="ECO:0000259" key="6">
    <source>
        <dbReference type="PROSITE" id="PS50109"/>
    </source>
</evidence>
<dbReference type="RefSeq" id="WP_120182488.1">
    <property type="nucleotide sequence ID" value="NZ_MBTA01000026.1"/>
</dbReference>
<dbReference type="CDD" id="cd16922">
    <property type="entry name" value="HATPase_EvgS-ArcB-TorS-like"/>
    <property type="match status" value="1"/>
</dbReference>
<dbReference type="InterPro" id="IPR004358">
    <property type="entry name" value="Sig_transdc_His_kin-like_C"/>
</dbReference>
<dbReference type="InterPro" id="IPR001789">
    <property type="entry name" value="Sig_transdc_resp-reg_receiver"/>
</dbReference>
<feature type="modified residue" description="4-aspartylphosphate" evidence="4">
    <location>
        <position position="517"/>
    </location>
</feature>
<dbReference type="Gene3D" id="1.10.287.130">
    <property type="match status" value="1"/>
</dbReference>
<dbReference type="Pfam" id="PF02518">
    <property type="entry name" value="HATPase_c"/>
    <property type="match status" value="1"/>
</dbReference>
<feature type="transmembrane region" description="Helical" evidence="5">
    <location>
        <begin position="58"/>
        <end position="76"/>
    </location>
</feature>
<evidence type="ECO:0000256" key="1">
    <source>
        <dbReference type="ARBA" id="ARBA00000085"/>
    </source>
</evidence>
<dbReference type="PANTHER" id="PTHR45339:SF5">
    <property type="entry name" value="HISTIDINE KINASE"/>
    <property type="match status" value="1"/>
</dbReference>
<keyword evidence="5" id="KW-1133">Transmembrane helix</keyword>
<sequence>MPSKLPFFNWSLKKTLNDETNHLLRAKYKIIFTVFILFSLKGLLAFGSAVYNGQHFQAVRALAFLVVYVLVIQGLLNKRLSLASVAHAFIAGSLLLIYTNLFMTAKSVNIVTIQFIFTLILCSFYLLNAKFGIIYSALGILPVMVSLLVGYKFSIFSGLSTLSSPGYEMVLVLNFITIIFIPYLFYQAFCETLDDKEKLNMELQRAVESANKAVKMKSEFLSTMSHELRTPLNTVIGTTDLLLSEAYAPHQTDNLKDLKFSANCLLTIINDILDYNKLDSSKLNLEFIYTHLHQLLREVSSGLAHQCKEKGLNFHLTIDEDIQGYEVLTDPTRITQIMYNLIGNAIKFTPQGEVKVSLSVLSKTDDRLYLRFSVEDTGIGIDDSQREAIFEPFNQASTSITRTFGGTGLGLSIVQRLLSLFDSKINLTSKLGRGSVFYFDINFSYRNRAADAETVVEVATLKDLSDLKIMVAEDNMMNRVLVKKIFAKWNNDPVFAEDGQEAIETASFQKFDIILMDLHMPRVDGYTAAKAIKADANALNSETAIVAFTASISPQILAEVSEAGMCDYIYKPFNAEDIYRKLRNLRPLNFEEEA</sequence>
<comment type="catalytic activity">
    <reaction evidence="1">
        <text>ATP + protein L-histidine = ADP + protein N-phospho-L-histidine.</text>
        <dbReference type="EC" id="2.7.13.3"/>
    </reaction>
</comment>
<evidence type="ECO:0000313" key="9">
    <source>
        <dbReference type="Proteomes" id="UP000283433"/>
    </source>
</evidence>
<dbReference type="InterPro" id="IPR036890">
    <property type="entry name" value="HATPase_C_sf"/>
</dbReference>
<dbReference type="Gene3D" id="3.40.50.2300">
    <property type="match status" value="1"/>
</dbReference>
<dbReference type="Proteomes" id="UP000283433">
    <property type="component" value="Unassembled WGS sequence"/>
</dbReference>
<keyword evidence="5" id="KW-0812">Transmembrane</keyword>
<keyword evidence="5" id="KW-0472">Membrane</keyword>
<feature type="transmembrane region" description="Helical" evidence="5">
    <location>
        <begin position="166"/>
        <end position="186"/>
    </location>
</feature>
<evidence type="ECO:0000256" key="2">
    <source>
        <dbReference type="ARBA" id="ARBA00012438"/>
    </source>
</evidence>
<dbReference type="PROSITE" id="PS50110">
    <property type="entry name" value="RESPONSE_REGULATORY"/>
    <property type="match status" value="1"/>
</dbReference>
<protein>
    <recommendedName>
        <fullName evidence="2">histidine kinase</fullName>
        <ecNumber evidence="2">2.7.13.3</ecNumber>
    </recommendedName>
</protein>
<dbReference type="Gene3D" id="3.30.565.10">
    <property type="entry name" value="Histidine kinase-like ATPase, C-terminal domain"/>
    <property type="match status" value="1"/>
</dbReference>
<accession>A0A419S4E9</accession>
<dbReference type="SUPFAM" id="SSF47384">
    <property type="entry name" value="Homodimeric domain of signal transducing histidine kinase"/>
    <property type="match status" value="1"/>
</dbReference>
<dbReference type="CDD" id="cd00082">
    <property type="entry name" value="HisKA"/>
    <property type="match status" value="1"/>
</dbReference>
<dbReference type="Pfam" id="PF00072">
    <property type="entry name" value="Response_reg"/>
    <property type="match status" value="1"/>
</dbReference>
<feature type="domain" description="Histidine kinase" evidence="6">
    <location>
        <begin position="223"/>
        <end position="445"/>
    </location>
</feature>
<dbReference type="SMART" id="SM00448">
    <property type="entry name" value="REC"/>
    <property type="match status" value="1"/>
</dbReference>
<feature type="transmembrane region" description="Helical" evidence="5">
    <location>
        <begin position="30"/>
        <end position="51"/>
    </location>
</feature>
<comment type="caution">
    <text evidence="8">The sequence shown here is derived from an EMBL/GenBank/DDBJ whole genome shotgun (WGS) entry which is preliminary data.</text>
</comment>
<dbReference type="SUPFAM" id="SSF52172">
    <property type="entry name" value="CheY-like"/>
    <property type="match status" value="1"/>
</dbReference>
<dbReference type="InterPro" id="IPR011006">
    <property type="entry name" value="CheY-like_superfamily"/>
</dbReference>
<dbReference type="InterPro" id="IPR003661">
    <property type="entry name" value="HisK_dim/P_dom"/>
</dbReference>
<dbReference type="GO" id="GO:0000155">
    <property type="term" value="F:phosphorelay sensor kinase activity"/>
    <property type="evidence" value="ECO:0007669"/>
    <property type="project" value="InterPro"/>
</dbReference>
<dbReference type="CDD" id="cd17546">
    <property type="entry name" value="REC_hyHK_CKI1_RcsC-like"/>
    <property type="match status" value="1"/>
</dbReference>
<dbReference type="InterPro" id="IPR003594">
    <property type="entry name" value="HATPase_dom"/>
</dbReference>
<name>A0A419S4E9_9SPHI</name>
<proteinExistence type="predicted"/>
<keyword evidence="3 4" id="KW-0597">Phosphoprotein</keyword>
<dbReference type="EC" id="2.7.13.3" evidence="2"/>
<evidence type="ECO:0000256" key="5">
    <source>
        <dbReference type="SAM" id="Phobius"/>
    </source>
</evidence>
<gene>
    <name evidence="8" type="ORF">BCY91_08405</name>
</gene>
<dbReference type="InterPro" id="IPR005467">
    <property type="entry name" value="His_kinase_dom"/>
</dbReference>
<feature type="transmembrane region" description="Helical" evidence="5">
    <location>
        <begin position="82"/>
        <end position="101"/>
    </location>
</feature>